<dbReference type="Proteomes" id="UP000025171">
    <property type="component" value="Unassembled WGS sequence"/>
</dbReference>
<comment type="caution">
    <text evidence="1">The sequence shown here is derived from an EMBL/GenBank/DDBJ whole genome shotgun (WGS) entry which is preliminary data.</text>
</comment>
<dbReference type="eggNOG" id="COG0470">
    <property type="taxonomic scope" value="Bacteria"/>
</dbReference>
<dbReference type="PANTHER" id="PTHR11669:SF8">
    <property type="entry name" value="DNA POLYMERASE III SUBUNIT DELTA"/>
    <property type="match status" value="1"/>
</dbReference>
<sequence length="311" mass="32843">MNIALPLIGHDAAQAAFLSAQATGKLHHAWLIEGPAGIGKAQLAHRLAAFMLGARGPAGEPLNAGADDPVMQKCVAGGHPDQRTVQIELNDKGKPRQDITVDQVRDLNHFFTLKPALGGWRVGIIDALDELNRNGANALLKTLEEPPPSSIVFLINHGSQPILPTIRSRCRTLRLSALSDNETRQVLESVGAPKEAAGLARGRPGLGLRLSSQSGMEAASAARTLLRAMPKPTDAVLTAAVQAANVDAVALEAFREEVLGWLADRAETDAPAASAWLETSRLLGEADRLNMEPSQTVSKVIAGLYSVAVQG</sequence>
<name>A0A059FW21_9PROT</name>
<gene>
    <name evidence="1" type="ORF">HJO_04900</name>
</gene>
<dbReference type="SUPFAM" id="SSF52540">
    <property type="entry name" value="P-loop containing nucleoside triphosphate hydrolases"/>
    <property type="match status" value="1"/>
</dbReference>
<dbReference type="NCBIfam" id="NF005677">
    <property type="entry name" value="PRK07471.1"/>
    <property type="match status" value="1"/>
</dbReference>
<dbReference type="EMBL" id="ARYK01000001">
    <property type="protein sequence ID" value="KCZ94686.1"/>
    <property type="molecule type" value="Genomic_DNA"/>
</dbReference>
<dbReference type="GO" id="GO:0006261">
    <property type="term" value="P:DNA-templated DNA replication"/>
    <property type="evidence" value="ECO:0007669"/>
    <property type="project" value="TreeGrafter"/>
</dbReference>
<dbReference type="Gene3D" id="3.40.50.300">
    <property type="entry name" value="P-loop containing nucleotide triphosphate hydrolases"/>
    <property type="match status" value="1"/>
</dbReference>
<reference evidence="1 2" key="1">
    <citation type="journal article" date="2014" name="Antonie Van Leeuwenhoek">
        <title>Hyphomonas beringensis sp. nov. and Hyphomonas chukchiensis sp. nov., isolated from surface seawater of the Bering Sea and Chukchi Sea.</title>
        <authorList>
            <person name="Li C."/>
            <person name="Lai Q."/>
            <person name="Li G."/>
            <person name="Dong C."/>
            <person name="Wang J."/>
            <person name="Liao Y."/>
            <person name="Shao Z."/>
        </authorList>
    </citation>
    <scope>NUCLEOTIDE SEQUENCE [LARGE SCALE GENOMIC DNA]</scope>
    <source>
        <strain evidence="1 2">MHS-2</strain>
    </source>
</reference>
<organism evidence="1 2">
    <name type="scientific">Hyphomonas johnsonii MHS-2</name>
    <dbReference type="NCBI Taxonomy" id="1280950"/>
    <lineage>
        <taxon>Bacteria</taxon>
        <taxon>Pseudomonadati</taxon>
        <taxon>Pseudomonadota</taxon>
        <taxon>Alphaproteobacteria</taxon>
        <taxon>Hyphomonadales</taxon>
        <taxon>Hyphomonadaceae</taxon>
        <taxon>Hyphomonas</taxon>
    </lineage>
</organism>
<dbReference type="OrthoDB" id="9810148at2"/>
<dbReference type="STRING" id="1280950.HJO_04900"/>
<protein>
    <submittedName>
        <fullName evidence="1">Putative DNA polymerase III, delta prime subunit</fullName>
    </submittedName>
</protein>
<evidence type="ECO:0000313" key="1">
    <source>
        <dbReference type="EMBL" id="KCZ94686.1"/>
    </source>
</evidence>
<dbReference type="InterPro" id="IPR050238">
    <property type="entry name" value="DNA_Rep/Repair_Clamp_Loader"/>
</dbReference>
<dbReference type="GO" id="GO:0009360">
    <property type="term" value="C:DNA polymerase III complex"/>
    <property type="evidence" value="ECO:0007669"/>
    <property type="project" value="TreeGrafter"/>
</dbReference>
<keyword evidence="2" id="KW-1185">Reference proteome</keyword>
<dbReference type="InterPro" id="IPR027417">
    <property type="entry name" value="P-loop_NTPase"/>
</dbReference>
<dbReference type="RefSeq" id="WP_051618220.1">
    <property type="nucleotide sequence ID" value="NZ_ARYK01000001.1"/>
</dbReference>
<proteinExistence type="predicted"/>
<accession>A0A059FW21</accession>
<evidence type="ECO:0000313" key="2">
    <source>
        <dbReference type="Proteomes" id="UP000025171"/>
    </source>
</evidence>
<dbReference type="AlphaFoldDB" id="A0A059FW21"/>
<dbReference type="Pfam" id="PF13177">
    <property type="entry name" value="DNA_pol3_delta2"/>
    <property type="match status" value="1"/>
</dbReference>
<dbReference type="PANTHER" id="PTHR11669">
    <property type="entry name" value="REPLICATION FACTOR C / DNA POLYMERASE III GAMMA-TAU SUBUNIT"/>
    <property type="match status" value="1"/>
</dbReference>
<dbReference type="PATRIC" id="fig|1280950.3.peg.996"/>